<dbReference type="GO" id="GO:0016758">
    <property type="term" value="F:hexosyltransferase activity"/>
    <property type="evidence" value="ECO:0007669"/>
    <property type="project" value="UniProtKB-ARBA"/>
</dbReference>
<evidence type="ECO:0000313" key="2">
    <source>
        <dbReference type="EMBL" id="PAX51489.1"/>
    </source>
</evidence>
<evidence type="ECO:0000313" key="3">
    <source>
        <dbReference type="Proteomes" id="UP000218238"/>
    </source>
</evidence>
<dbReference type="PANTHER" id="PTHR22916:SF3">
    <property type="entry name" value="UDP-GLCNAC:BETAGAL BETA-1,3-N-ACETYLGLUCOSAMINYLTRANSFERASE-LIKE PROTEIN 1"/>
    <property type="match status" value="1"/>
</dbReference>
<gene>
    <name evidence="2" type="ORF">CK510_24515</name>
</gene>
<feature type="domain" description="Glycosyltransferase 2-like" evidence="1">
    <location>
        <begin position="8"/>
        <end position="130"/>
    </location>
</feature>
<reference evidence="2 3" key="1">
    <citation type="submission" date="2017-08" db="EMBL/GenBank/DDBJ databases">
        <title>Draft genome sequence of filamentous cyanobacterium Calothrix elsteri CCALA 953.</title>
        <authorList>
            <person name="Gagunashvili A.N."/>
            <person name="Elster J."/>
            <person name="Andresson O.S."/>
        </authorList>
    </citation>
    <scope>NUCLEOTIDE SEQUENCE [LARGE SCALE GENOMIC DNA]</scope>
    <source>
        <strain evidence="2 3">CCALA 953</strain>
    </source>
</reference>
<protein>
    <submittedName>
        <fullName evidence="2">Glycosyl transferase family 2</fullName>
    </submittedName>
</protein>
<keyword evidence="2" id="KW-0808">Transferase</keyword>
<dbReference type="PANTHER" id="PTHR22916">
    <property type="entry name" value="GLYCOSYLTRANSFERASE"/>
    <property type="match status" value="1"/>
</dbReference>
<dbReference type="RefSeq" id="WP_095724164.1">
    <property type="nucleotide sequence ID" value="NZ_NTFS01000386.1"/>
</dbReference>
<dbReference type="InterPro" id="IPR001173">
    <property type="entry name" value="Glyco_trans_2-like"/>
</dbReference>
<proteinExistence type="predicted"/>
<dbReference type="AlphaFoldDB" id="A0A2A2TDK1"/>
<keyword evidence="3" id="KW-1185">Reference proteome</keyword>
<dbReference type="Proteomes" id="UP000218238">
    <property type="component" value="Unassembled WGS sequence"/>
</dbReference>
<accession>A0A2A2TDK1</accession>
<name>A0A2A2TDK1_9CYAN</name>
<dbReference type="Gene3D" id="3.90.550.10">
    <property type="entry name" value="Spore Coat Polysaccharide Biosynthesis Protein SpsA, Chain A"/>
    <property type="match status" value="1"/>
</dbReference>
<comment type="caution">
    <text evidence="2">The sequence shown here is derived from an EMBL/GenBank/DDBJ whole genome shotgun (WGS) entry which is preliminary data.</text>
</comment>
<evidence type="ECO:0000259" key="1">
    <source>
        <dbReference type="Pfam" id="PF00535"/>
    </source>
</evidence>
<dbReference type="SUPFAM" id="SSF53448">
    <property type="entry name" value="Nucleotide-diphospho-sugar transferases"/>
    <property type="match status" value="1"/>
</dbReference>
<sequence length="336" mass="38837">MYLPKLVSIIIPCFNASRWLSEAIDSCLQQTYSNIEIIIIDDGSTDNSWEIIKNYSDKYTNKIKYRSISHSGGNHARNLAISLSNGEYIQFLDADDYILPEKIERQVQFLETTDADVVYGDWRYQYHRDNGTIQLGKIEISGIQSDILESLLATWWVAVAALLYKRSSVDNSDGWDENLPAVQDRDFFLSVVINGAKVKYQSGCYSIYRRYGDVTVSTCSKPRWIACHCLVLEKTESKLLDLQRLSNNYRRAMAACYFDLARTALFIDYSLYLKLVDAALNRFPNFEGNSTKRFYHLVRTIIGFRRTERIICLILITKNIFRSVLNLFINQFGYLV</sequence>
<dbReference type="Pfam" id="PF00535">
    <property type="entry name" value="Glycos_transf_2"/>
    <property type="match status" value="1"/>
</dbReference>
<dbReference type="EMBL" id="NTFS01000386">
    <property type="protein sequence ID" value="PAX51489.1"/>
    <property type="molecule type" value="Genomic_DNA"/>
</dbReference>
<dbReference type="OrthoDB" id="9812327at2"/>
<dbReference type="InterPro" id="IPR029044">
    <property type="entry name" value="Nucleotide-diphossugar_trans"/>
</dbReference>
<organism evidence="2 3">
    <name type="scientific">Brunnivagina elsteri CCALA 953</name>
    <dbReference type="NCBI Taxonomy" id="987040"/>
    <lineage>
        <taxon>Bacteria</taxon>
        <taxon>Bacillati</taxon>
        <taxon>Cyanobacteriota</taxon>
        <taxon>Cyanophyceae</taxon>
        <taxon>Nostocales</taxon>
        <taxon>Calotrichaceae</taxon>
        <taxon>Brunnivagina</taxon>
    </lineage>
</organism>